<reference evidence="2 3" key="1">
    <citation type="journal article" date="2018" name="Science">
        <title>The opium poppy genome and morphinan production.</title>
        <authorList>
            <person name="Guo L."/>
            <person name="Winzer T."/>
            <person name="Yang X."/>
            <person name="Li Y."/>
            <person name="Ning Z."/>
            <person name="He Z."/>
            <person name="Teodor R."/>
            <person name="Lu Y."/>
            <person name="Bowser T.A."/>
            <person name="Graham I.A."/>
            <person name="Ye K."/>
        </authorList>
    </citation>
    <scope>NUCLEOTIDE SEQUENCE [LARGE SCALE GENOMIC DNA]</scope>
    <source>
        <strain evidence="3">cv. HN1</strain>
        <tissue evidence="2">Leaves</tissue>
    </source>
</reference>
<dbReference type="EMBL" id="CM010721">
    <property type="protein sequence ID" value="RZC70024.1"/>
    <property type="molecule type" value="Genomic_DNA"/>
</dbReference>
<proteinExistence type="predicted"/>
<gene>
    <name evidence="2" type="ORF">C5167_033135</name>
</gene>
<feature type="compositionally biased region" description="Basic and acidic residues" evidence="1">
    <location>
        <begin position="25"/>
        <end position="40"/>
    </location>
</feature>
<name>A0A4Y7K9I0_PAPSO</name>
<feature type="compositionally biased region" description="Basic and acidic residues" evidence="1">
    <location>
        <begin position="58"/>
        <end position="69"/>
    </location>
</feature>
<protein>
    <submittedName>
        <fullName evidence="2">Uncharacterized protein</fullName>
    </submittedName>
</protein>
<dbReference type="Proteomes" id="UP000316621">
    <property type="component" value="Chromosome 7"/>
</dbReference>
<organism evidence="2 3">
    <name type="scientific">Papaver somniferum</name>
    <name type="common">Opium poppy</name>
    <dbReference type="NCBI Taxonomy" id="3469"/>
    <lineage>
        <taxon>Eukaryota</taxon>
        <taxon>Viridiplantae</taxon>
        <taxon>Streptophyta</taxon>
        <taxon>Embryophyta</taxon>
        <taxon>Tracheophyta</taxon>
        <taxon>Spermatophyta</taxon>
        <taxon>Magnoliopsida</taxon>
        <taxon>Ranunculales</taxon>
        <taxon>Papaveraceae</taxon>
        <taxon>Papaveroideae</taxon>
        <taxon>Papaver</taxon>
    </lineage>
</organism>
<sequence>MERGRKGGVFVSEKEGNRRKIGNVSDRKSSGYHERQAINERRRRNPKATVIDALNRQPNDHEASGKPGHELSLQHVLHLLLQLQSMTEVVFNGSRCLGAVDKCGIVQAMGLKL</sequence>
<dbReference type="AlphaFoldDB" id="A0A4Y7K9I0"/>
<evidence type="ECO:0000256" key="1">
    <source>
        <dbReference type="SAM" id="MobiDB-lite"/>
    </source>
</evidence>
<accession>A0A4Y7K9I0</accession>
<keyword evidence="3" id="KW-1185">Reference proteome</keyword>
<evidence type="ECO:0000313" key="2">
    <source>
        <dbReference type="EMBL" id="RZC70024.1"/>
    </source>
</evidence>
<evidence type="ECO:0000313" key="3">
    <source>
        <dbReference type="Proteomes" id="UP000316621"/>
    </source>
</evidence>
<feature type="region of interest" description="Disordered" evidence="1">
    <location>
        <begin position="1"/>
        <end position="69"/>
    </location>
</feature>
<dbReference type="Gramene" id="RZC70024">
    <property type="protein sequence ID" value="RZC70024"/>
    <property type="gene ID" value="C5167_033135"/>
</dbReference>